<dbReference type="EMBL" id="JABBWM010000068">
    <property type="protein sequence ID" value="KAG2096712.1"/>
    <property type="molecule type" value="Genomic_DNA"/>
</dbReference>
<dbReference type="OrthoDB" id="2675098at2759"/>
<dbReference type="Proteomes" id="UP000823399">
    <property type="component" value="Unassembled WGS sequence"/>
</dbReference>
<evidence type="ECO:0000256" key="1">
    <source>
        <dbReference type="SAM" id="MobiDB-lite"/>
    </source>
</evidence>
<keyword evidence="3" id="KW-1185">Reference proteome</keyword>
<reference evidence="2" key="1">
    <citation type="journal article" date="2020" name="New Phytol.">
        <title>Comparative genomics reveals dynamic genome evolution in host specialist ectomycorrhizal fungi.</title>
        <authorList>
            <person name="Lofgren L.A."/>
            <person name="Nguyen N.H."/>
            <person name="Vilgalys R."/>
            <person name="Ruytinx J."/>
            <person name="Liao H.L."/>
            <person name="Branco S."/>
            <person name="Kuo A."/>
            <person name="LaButti K."/>
            <person name="Lipzen A."/>
            <person name="Andreopoulos W."/>
            <person name="Pangilinan J."/>
            <person name="Riley R."/>
            <person name="Hundley H."/>
            <person name="Na H."/>
            <person name="Barry K."/>
            <person name="Grigoriev I.V."/>
            <person name="Stajich J.E."/>
            <person name="Kennedy P.G."/>
        </authorList>
    </citation>
    <scope>NUCLEOTIDE SEQUENCE</scope>
    <source>
        <strain evidence="2">FC423</strain>
    </source>
</reference>
<protein>
    <submittedName>
        <fullName evidence="2">Uncharacterized protein</fullName>
    </submittedName>
</protein>
<organism evidence="2 3">
    <name type="scientific">Suillus discolor</name>
    <dbReference type="NCBI Taxonomy" id="1912936"/>
    <lineage>
        <taxon>Eukaryota</taxon>
        <taxon>Fungi</taxon>
        <taxon>Dikarya</taxon>
        <taxon>Basidiomycota</taxon>
        <taxon>Agaricomycotina</taxon>
        <taxon>Agaricomycetes</taxon>
        <taxon>Agaricomycetidae</taxon>
        <taxon>Boletales</taxon>
        <taxon>Suillineae</taxon>
        <taxon>Suillaceae</taxon>
        <taxon>Suillus</taxon>
    </lineage>
</organism>
<comment type="caution">
    <text evidence="2">The sequence shown here is derived from an EMBL/GenBank/DDBJ whole genome shotgun (WGS) entry which is preliminary data.</text>
</comment>
<name>A0A9P7EZJ6_9AGAM</name>
<dbReference type="RefSeq" id="XP_041288304.1">
    <property type="nucleotide sequence ID" value="XM_041434122.1"/>
</dbReference>
<evidence type="ECO:0000313" key="2">
    <source>
        <dbReference type="EMBL" id="KAG2096712.1"/>
    </source>
</evidence>
<accession>A0A9P7EZJ6</accession>
<dbReference type="AlphaFoldDB" id="A0A9P7EZJ6"/>
<feature type="region of interest" description="Disordered" evidence="1">
    <location>
        <begin position="142"/>
        <end position="206"/>
    </location>
</feature>
<feature type="compositionally biased region" description="Basic and acidic residues" evidence="1">
    <location>
        <begin position="155"/>
        <end position="183"/>
    </location>
</feature>
<sequence length="219" mass="23873">MHLSSTSGDLLAQILNHEFGQAVIMCLSNELLSALAKLKVVCDQHRRSAIEEAETICGIWKVEWPTTAFPRVAHSGRYFPATATTFLRVHTAALSGHFSRASSADVPHPSIVQNQPNGLVPKGLASARALCPLPEYVPLIQMTSGGSPRKSVGLPKERGKVWKDCPDPDECEKLPEDRGKVPEELPETQRNGGAEERSSGLGNSSLGLRWVLTKSEDWK</sequence>
<gene>
    <name evidence="2" type="ORF">F5147DRAFT_656521</name>
</gene>
<proteinExistence type="predicted"/>
<dbReference type="GeneID" id="64696381"/>
<evidence type="ECO:0000313" key="3">
    <source>
        <dbReference type="Proteomes" id="UP000823399"/>
    </source>
</evidence>